<gene>
    <name evidence="3" type="ORF">CAUJ_LOCUS8404</name>
</gene>
<evidence type="ECO:0000313" key="3">
    <source>
        <dbReference type="EMBL" id="CAD6192485.1"/>
    </source>
</evidence>
<dbReference type="SUPFAM" id="SSF57997">
    <property type="entry name" value="Tropomyosin"/>
    <property type="match status" value="1"/>
</dbReference>
<evidence type="ECO:0000259" key="2">
    <source>
        <dbReference type="Pfam" id="PF18694"/>
    </source>
</evidence>
<dbReference type="EMBL" id="CAJGYM010000028">
    <property type="protein sequence ID" value="CAD6192485.1"/>
    <property type="molecule type" value="Genomic_DNA"/>
</dbReference>
<dbReference type="InterPro" id="IPR041105">
    <property type="entry name" value="TDP-43_N"/>
</dbReference>
<dbReference type="Proteomes" id="UP000835052">
    <property type="component" value="Unassembled WGS sequence"/>
</dbReference>
<dbReference type="Pfam" id="PF04778">
    <property type="entry name" value="LMP"/>
    <property type="match status" value="1"/>
</dbReference>
<dbReference type="CDD" id="cd19609">
    <property type="entry name" value="NTD_TDP-43"/>
    <property type="match status" value="1"/>
</dbReference>
<comment type="caution">
    <text evidence="3">The sequence shown here is derived from an EMBL/GenBank/DDBJ whole genome shotgun (WGS) entry which is preliminary data.</text>
</comment>
<name>A0A8S1HBB7_9PELO</name>
<reference evidence="3" key="1">
    <citation type="submission" date="2020-10" db="EMBL/GenBank/DDBJ databases">
        <authorList>
            <person name="Kikuchi T."/>
        </authorList>
    </citation>
    <scope>NUCLEOTIDE SEQUENCE</scope>
    <source>
        <strain evidence="3">NKZ352</strain>
    </source>
</reference>
<dbReference type="InterPro" id="IPR006864">
    <property type="entry name" value="LMP_rpt"/>
</dbReference>
<feature type="coiled-coil region" evidence="1">
    <location>
        <begin position="214"/>
        <end position="328"/>
    </location>
</feature>
<accession>A0A8S1HBB7</accession>
<dbReference type="OrthoDB" id="2020831at2759"/>
<feature type="domain" description="TAR DNA-binding protein 43 N-terminal" evidence="2">
    <location>
        <begin position="13"/>
        <end position="78"/>
    </location>
</feature>
<keyword evidence="4" id="KW-1185">Reference proteome</keyword>
<protein>
    <recommendedName>
        <fullName evidence="2">TAR DNA-binding protein 43 N-terminal domain-containing protein</fullName>
    </recommendedName>
</protein>
<sequence length="552" mass="62737">MSSNVGKVRRLRIQVEPVDVELDEDDGILWTSLQTAFPGCSGMFYREKDADCKSAVRFDGKKFQAPGGAWNDRDYFVTLSQRCHASMNGLSGQNVSNYELATKQFERSVHAVQRMLATSKVTPYDLSHLRKHYKERQDNADMKQLEEKRMTAVVSVEPVVHIEHSQKSAASPPMVDDPIQERTRLLSSLERQLTPIEQQFVDLARISTAKDSIIDAHRTEIGRLNDQLRLLEKDLKTKEGNLSDAEALIKSQEEELHLLRGLGREYATSTEKIKTLEEQLNKNEKDLKDLQNRLDASTDRIKELETVNENLQARLETSTNKLFELDEMLQIAQSSKELLMKELDQLRPLADSIGLDDVENVPTYVEAISGLERLRDELAKVTNEATEVRSAFEDLQAVHGPVIEQNSSLTTRNKELDARVARIDEEMHKLNDDWKRKFDEKQSDWGLLKSEAETEVASLRQQMSQLQLILDAASRDAADNARRVDELTAEKSELIRAAELSEIKGQESLKRQVRNLTEDLREAEERVSELSGLVASLASEANNSRRDITDLL</sequence>
<organism evidence="3 4">
    <name type="scientific">Caenorhabditis auriculariae</name>
    <dbReference type="NCBI Taxonomy" id="2777116"/>
    <lineage>
        <taxon>Eukaryota</taxon>
        <taxon>Metazoa</taxon>
        <taxon>Ecdysozoa</taxon>
        <taxon>Nematoda</taxon>
        <taxon>Chromadorea</taxon>
        <taxon>Rhabditida</taxon>
        <taxon>Rhabditina</taxon>
        <taxon>Rhabditomorpha</taxon>
        <taxon>Rhabditoidea</taxon>
        <taxon>Rhabditidae</taxon>
        <taxon>Peloderinae</taxon>
        <taxon>Caenorhabditis</taxon>
    </lineage>
</organism>
<proteinExistence type="predicted"/>
<evidence type="ECO:0000313" key="4">
    <source>
        <dbReference type="Proteomes" id="UP000835052"/>
    </source>
</evidence>
<keyword evidence="1" id="KW-0175">Coiled coil</keyword>
<feature type="coiled-coil region" evidence="1">
    <location>
        <begin position="364"/>
        <end position="540"/>
    </location>
</feature>
<dbReference type="Pfam" id="PF18694">
    <property type="entry name" value="TDP-43_N"/>
    <property type="match status" value="1"/>
</dbReference>
<evidence type="ECO:0000256" key="1">
    <source>
        <dbReference type="SAM" id="Coils"/>
    </source>
</evidence>
<dbReference type="Gene3D" id="1.10.287.1490">
    <property type="match status" value="1"/>
</dbReference>
<dbReference type="AlphaFoldDB" id="A0A8S1HBB7"/>